<accession>A0A067SSQ6</accession>
<dbReference type="Proteomes" id="UP000027222">
    <property type="component" value="Unassembled WGS sequence"/>
</dbReference>
<proteinExistence type="predicted"/>
<protein>
    <submittedName>
        <fullName evidence="1">Uncharacterized protein</fullName>
    </submittedName>
</protein>
<sequence length="200" mass="23424">MAKGKEKKTSKRKHLVIVDPWTTNDEAISAWFTVMMKEHYPYAQVNSIYYRSSTNNKIVELSKDVDDLSDRISYVYEWKREGQERDPGERQWLQMFPKNGPIPPHYPIKDPYPPQVIIGLPAAYNSQNAPKPRKGYYCTDQRHSIYLQYMRSSGFKLADTSKHPVFFYLWPTIYTVCKFSETFRTTAGYISSEKKQGLRG</sequence>
<dbReference type="HOGENOM" id="CLU_1366340_0_0_1"/>
<name>A0A067SSQ6_GALM3</name>
<evidence type="ECO:0000313" key="2">
    <source>
        <dbReference type="Proteomes" id="UP000027222"/>
    </source>
</evidence>
<organism evidence="1 2">
    <name type="scientific">Galerina marginata (strain CBS 339.88)</name>
    <dbReference type="NCBI Taxonomy" id="685588"/>
    <lineage>
        <taxon>Eukaryota</taxon>
        <taxon>Fungi</taxon>
        <taxon>Dikarya</taxon>
        <taxon>Basidiomycota</taxon>
        <taxon>Agaricomycotina</taxon>
        <taxon>Agaricomycetes</taxon>
        <taxon>Agaricomycetidae</taxon>
        <taxon>Agaricales</taxon>
        <taxon>Agaricineae</taxon>
        <taxon>Strophariaceae</taxon>
        <taxon>Galerina</taxon>
    </lineage>
</organism>
<dbReference type="AlphaFoldDB" id="A0A067SSQ6"/>
<keyword evidence="2" id="KW-1185">Reference proteome</keyword>
<evidence type="ECO:0000313" key="1">
    <source>
        <dbReference type="EMBL" id="KDR69818.1"/>
    </source>
</evidence>
<gene>
    <name evidence="1" type="ORF">GALMADRAFT_911140</name>
</gene>
<dbReference type="EMBL" id="KL142400">
    <property type="protein sequence ID" value="KDR69818.1"/>
    <property type="molecule type" value="Genomic_DNA"/>
</dbReference>
<dbReference type="OrthoDB" id="2996389at2759"/>
<reference evidence="2" key="1">
    <citation type="journal article" date="2014" name="Proc. Natl. Acad. Sci. U.S.A.">
        <title>Extensive sampling of basidiomycete genomes demonstrates inadequacy of the white-rot/brown-rot paradigm for wood decay fungi.</title>
        <authorList>
            <person name="Riley R."/>
            <person name="Salamov A.A."/>
            <person name="Brown D.W."/>
            <person name="Nagy L.G."/>
            <person name="Floudas D."/>
            <person name="Held B.W."/>
            <person name="Levasseur A."/>
            <person name="Lombard V."/>
            <person name="Morin E."/>
            <person name="Otillar R."/>
            <person name="Lindquist E.A."/>
            <person name="Sun H."/>
            <person name="LaButti K.M."/>
            <person name="Schmutz J."/>
            <person name="Jabbour D."/>
            <person name="Luo H."/>
            <person name="Baker S.E."/>
            <person name="Pisabarro A.G."/>
            <person name="Walton J.D."/>
            <person name="Blanchette R.A."/>
            <person name="Henrissat B."/>
            <person name="Martin F."/>
            <person name="Cullen D."/>
            <person name="Hibbett D.S."/>
            <person name="Grigoriev I.V."/>
        </authorList>
    </citation>
    <scope>NUCLEOTIDE SEQUENCE [LARGE SCALE GENOMIC DNA]</scope>
    <source>
        <strain evidence="2">CBS 339.88</strain>
    </source>
</reference>